<protein>
    <submittedName>
        <fullName evidence="1">DUF3606 domain-containing protein</fullName>
    </submittedName>
</protein>
<gene>
    <name evidence="1" type="ORF">WKW80_35100</name>
</gene>
<name>A0ABU8WAT0_9BURK</name>
<proteinExistence type="predicted"/>
<dbReference type="Proteomes" id="UP001363010">
    <property type="component" value="Unassembled WGS sequence"/>
</dbReference>
<reference evidence="1 2" key="1">
    <citation type="submission" date="2024-03" db="EMBL/GenBank/DDBJ databases">
        <title>Novel species of the genus Variovorax.</title>
        <authorList>
            <person name="Liu Q."/>
            <person name="Xin Y.-H."/>
        </authorList>
    </citation>
    <scope>NUCLEOTIDE SEQUENCE [LARGE SCALE GENOMIC DNA]</scope>
    <source>
        <strain evidence="1 2">KACC 18501</strain>
    </source>
</reference>
<keyword evidence="2" id="KW-1185">Reference proteome</keyword>
<dbReference type="InterPro" id="IPR022037">
    <property type="entry name" value="DUF3606"/>
</dbReference>
<comment type="caution">
    <text evidence="1">The sequence shown here is derived from an EMBL/GenBank/DDBJ whole genome shotgun (WGS) entry which is preliminary data.</text>
</comment>
<accession>A0ABU8WAT0</accession>
<dbReference type="EMBL" id="JBBKZV010000053">
    <property type="protein sequence ID" value="MEJ8827157.1"/>
    <property type="molecule type" value="Genomic_DNA"/>
</dbReference>
<organism evidence="1 2">
    <name type="scientific">Variovorax humicola</name>
    <dbReference type="NCBI Taxonomy" id="1769758"/>
    <lineage>
        <taxon>Bacteria</taxon>
        <taxon>Pseudomonadati</taxon>
        <taxon>Pseudomonadota</taxon>
        <taxon>Betaproteobacteria</taxon>
        <taxon>Burkholderiales</taxon>
        <taxon>Comamonadaceae</taxon>
        <taxon>Variovorax</taxon>
    </lineage>
</organism>
<dbReference type="Pfam" id="PF12244">
    <property type="entry name" value="DUF3606"/>
    <property type="match status" value="1"/>
</dbReference>
<evidence type="ECO:0000313" key="2">
    <source>
        <dbReference type="Proteomes" id="UP001363010"/>
    </source>
</evidence>
<sequence>MADDKTQPGGQDRARININEDYEVQDWSKFRVSPDTLKAAVRAVGTHAATVEQHLKGQRRR</sequence>
<evidence type="ECO:0000313" key="1">
    <source>
        <dbReference type="EMBL" id="MEJ8827157.1"/>
    </source>
</evidence>
<dbReference type="RefSeq" id="WP_340368186.1">
    <property type="nucleotide sequence ID" value="NZ_JBBKZV010000053.1"/>
</dbReference>